<dbReference type="AlphaFoldDB" id="A0A1R1PEB7"/>
<keyword evidence="3" id="KW-1185">Reference proteome</keyword>
<feature type="region of interest" description="Disordered" evidence="1">
    <location>
        <begin position="20"/>
        <end position="62"/>
    </location>
</feature>
<comment type="caution">
    <text evidence="2">The sequence shown here is derived from an EMBL/GenBank/DDBJ whole genome shotgun (WGS) entry which is preliminary data.</text>
</comment>
<gene>
    <name evidence="2" type="ORF">AX774_g7295</name>
</gene>
<protein>
    <submittedName>
        <fullName evidence="2">Uncharacterized protein</fullName>
    </submittedName>
</protein>
<evidence type="ECO:0000256" key="1">
    <source>
        <dbReference type="SAM" id="MobiDB-lite"/>
    </source>
</evidence>
<accession>A0A1R1PEB7</accession>
<feature type="compositionally biased region" description="Low complexity" evidence="1">
    <location>
        <begin position="52"/>
        <end position="62"/>
    </location>
</feature>
<dbReference type="Proteomes" id="UP000188320">
    <property type="component" value="Unassembled WGS sequence"/>
</dbReference>
<sequence>MLHSHPQSCALLQSSCEPAIEPKTRSRSQQHAADRERSQSVLSSTIHRRSSGGRVAGASSRRYSMTARVPSFCRIPRIGSCTGLPSSPSVSNIYKLPSSYGSSVSRLSNNSNSFKRQHSPNCGGTAYETLLPSNPVLLLVLATCWIGVTPRTPCSGVRPPRNLALGDRCVPTPPASSPFSAPPVSPLDMIAARLAWFRWYTIAAFA</sequence>
<evidence type="ECO:0000313" key="3">
    <source>
        <dbReference type="Proteomes" id="UP000188320"/>
    </source>
</evidence>
<evidence type="ECO:0000313" key="2">
    <source>
        <dbReference type="EMBL" id="OMH79301.1"/>
    </source>
</evidence>
<reference evidence="3" key="1">
    <citation type="submission" date="2017-01" db="EMBL/GenBank/DDBJ databases">
        <authorList>
            <person name="Wang Y."/>
            <person name="White M."/>
            <person name="Kvist S."/>
            <person name="Moncalvo J.-M."/>
        </authorList>
    </citation>
    <scope>NUCLEOTIDE SEQUENCE [LARGE SCALE GENOMIC DNA]</scope>
    <source>
        <strain evidence="3">COL-18-3</strain>
    </source>
</reference>
<proteinExistence type="predicted"/>
<name>A0A1R1PEB7_ZANCU</name>
<organism evidence="2 3">
    <name type="scientific">Zancudomyces culisetae</name>
    <name type="common">Gut fungus</name>
    <name type="synonym">Smittium culisetae</name>
    <dbReference type="NCBI Taxonomy" id="1213189"/>
    <lineage>
        <taxon>Eukaryota</taxon>
        <taxon>Fungi</taxon>
        <taxon>Fungi incertae sedis</taxon>
        <taxon>Zoopagomycota</taxon>
        <taxon>Kickxellomycotina</taxon>
        <taxon>Harpellomycetes</taxon>
        <taxon>Harpellales</taxon>
        <taxon>Legeriomycetaceae</taxon>
        <taxon>Zancudomyces</taxon>
    </lineage>
</organism>
<dbReference type="EMBL" id="LSSK01001601">
    <property type="protein sequence ID" value="OMH79301.1"/>
    <property type="molecule type" value="Genomic_DNA"/>
</dbReference>